<organism evidence="3 4">
    <name type="scientific">Geosmithia morbida</name>
    <dbReference type="NCBI Taxonomy" id="1094350"/>
    <lineage>
        <taxon>Eukaryota</taxon>
        <taxon>Fungi</taxon>
        <taxon>Dikarya</taxon>
        <taxon>Ascomycota</taxon>
        <taxon>Pezizomycotina</taxon>
        <taxon>Sordariomycetes</taxon>
        <taxon>Hypocreomycetidae</taxon>
        <taxon>Hypocreales</taxon>
        <taxon>Bionectriaceae</taxon>
        <taxon>Geosmithia</taxon>
    </lineage>
</organism>
<dbReference type="AlphaFoldDB" id="A0A9P5D4Y5"/>
<comment type="caution">
    <text evidence="3">The sequence shown here is derived from an EMBL/GenBank/DDBJ whole genome shotgun (WGS) entry which is preliminary data.</text>
</comment>
<dbReference type="Pfam" id="PF24483">
    <property type="entry name" value="DUF7582"/>
    <property type="match status" value="1"/>
</dbReference>
<evidence type="ECO:0000256" key="1">
    <source>
        <dbReference type="SAM" id="MobiDB-lite"/>
    </source>
</evidence>
<feature type="domain" description="DUF7582" evidence="2">
    <location>
        <begin position="3"/>
        <end position="93"/>
    </location>
</feature>
<dbReference type="OrthoDB" id="5350192at2759"/>
<sequence length="241" mass="25548">MYSSIAQYDTLFSSEGLTLLALDGMYSVKAALASYSRTRSPLRMEDAVDELHRLSDRGKDKVARDDLLEAYGWLGVPSSAVDDLDRNYKREYGVSVMSMPGTGYTSSTCQGRSRSGPLPAEGQDGGSKTATRHSEPIVVGAGTPAKPALKLRTSFGNSPDSTARAAGGEDDEPPDSVALAIQPSYPFSIDDVLSADALTPAPALATPGGHDTLSPTTRGEWRILMVDDAFKSGKTAPVEAW</sequence>
<dbReference type="Proteomes" id="UP000749293">
    <property type="component" value="Unassembled WGS sequence"/>
</dbReference>
<accession>A0A9P5D4Y5</accession>
<evidence type="ECO:0000313" key="4">
    <source>
        <dbReference type="Proteomes" id="UP000749293"/>
    </source>
</evidence>
<proteinExistence type="predicted"/>
<evidence type="ECO:0000259" key="2">
    <source>
        <dbReference type="Pfam" id="PF24483"/>
    </source>
</evidence>
<feature type="region of interest" description="Disordered" evidence="1">
    <location>
        <begin position="103"/>
        <end position="175"/>
    </location>
</feature>
<gene>
    <name evidence="3" type="ORF">GMORB2_6780</name>
</gene>
<dbReference type="InterPro" id="IPR056004">
    <property type="entry name" value="DUF7582"/>
</dbReference>
<evidence type="ECO:0000313" key="3">
    <source>
        <dbReference type="EMBL" id="KAF4123230.1"/>
    </source>
</evidence>
<dbReference type="EMBL" id="JAANYQ010000007">
    <property type="protein sequence ID" value="KAF4123230.1"/>
    <property type="molecule type" value="Genomic_DNA"/>
</dbReference>
<dbReference type="GeneID" id="55973003"/>
<protein>
    <recommendedName>
        <fullName evidence="2">DUF7582 domain-containing protein</fullName>
    </recommendedName>
</protein>
<name>A0A9P5D4Y5_9HYPO</name>
<feature type="compositionally biased region" description="Polar residues" evidence="1">
    <location>
        <begin position="103"/>
        <end position="113"/>
    </location>
</feature>
<keyword evidence="4" id="KW-1185">Reference proteome</keyword>
<reference evidence="3" key="1">
    <citation type="submission" date="2020-03" db="EMBL/GenBank/DDBJ databases">
        <title>Site-based positive gene gene selection in Geosmithia morbida across the United States reveals a broad range of putative effectors and factors for local host and environmental adapation.</title>
        <authorList>
            <person name="Onufrak A."/>
            <person name="Murdoch R.W."/>
            <person name="Gazis R."/>
            <person name="Huff M."/>
            <person name="Staton M."/>
            <person name="Klingeman W."/>
            <person name="Hadziabdic D."/>
        </authorList>
    </citation>
    <scope>NUCLEOTIDE SEQUENCE</scope>
    <source>
        <strain evidence="3">1262</strain>
    </source>
</reference>
<dbReference type="RefSeq" id="XP_035321882.1">
    <property type="nucleotide sequence ID" value="XM_035468748.1"/>
</dbReference>